<feature type="region of interest" description="Disordered" evidence="1">
    <location>
        <begin position="50"/>
        <end position="75"/>
    </location>
</feature>
<dbReference type="Proteomes" id="UP000253918">
    <property type="component" value="Unassembled WGS sequence"/>
</dbReference>
<dbReference type="EMBL" id="QQNB01000001">
    <property type="protein sequence ID" value="RDE06320.1"/>
    <property type="molecule type" value="Genomic_DNA"/>
</dbReference>
<name>A0A369VYW9_9SPHN</name>
<evidence type="ECO:0000313" key="3">
    <source>
        <dbReference type="Proteomes" id="UP000253918"/>
    </source>
</evidence>
<keyword evidence="3" id="KW-1185">Reference proteome</keyword>
<protein>
    <recommendedName>
        <fullName evidence="4">DUF4167 domain-containing protein</fullName>
    </recommendedName>
</protein>
<gene>
    <name evidence="2" type="ORF">DVW87_00890</name>
</gene>
<evidence type="ECO:0000256" key="1">
    <source>
        <dbReference type="SAM" id="MobiDB-lite"/>
    </source>
</evidence>
<reference evidence="2 3" key="1">
    <citation type="submission" date="2018-07" db="EMBL/GenBank/DDBJ databases">
        <title>a novel species of Sphingomonas isolated from the rhizosphere soil of Araceae plant.</title>
        <authorList>
            <person name="Zhiyong W."/>
            <person name="Qinglan Z."/>
            <person name="Zhiwei F."/>
            <person name="Ding X."/>
            <person name="Gejiao W."/>
            <person name="Shixue Z."/>
        </authorList>
    </citation>
    <scope>NUCLEOTIDE SEQUENCE [LARGE SCALE GENOMIC DNA]</scope>
    <source>
        <strain evidence="2 3">WZY 27</strain>
    </source>
</reference>
<dbReference type="RefSeq" id="WP_114685901.1">
    <property type="nucleotide sequence ID" value="NZ_QQNB01000001.1"/>
</dbReference>
<sequence>MPMSDEQYFLGRAQTELRMARAAGDQCAAWSHQILAAHYLDRASMSQASGVASSVPARRSVPNARQPLHRIDRAG</sequence>
<organism evidence="2 3">
    <name type="scientific">Sphingomonas aracearum</name>
    <dbReference type="NCBI Taxonomy" id="2283317"/>
    <lineage>
        <taxon>Bacteria</taxon>
        <taxon>Pseudomonadati</taxon>
        <taxon>Pseudomonadota</taxon>
        <taxon>Alphaproteobacteria</taxon>
        <taxon>Sphingomonadales</taxon>
        <taxon>Sphingomonadaceae</taxon>
        <taxon>Sphingomonas</taxon>
    </lineage>
</organism>
<evidence type="ECO:0000313" key="2">
    <source>
        <dbReference type="EMBL" id="RDE06320.1"/>
    </source>
</evidence>
<accession>A0A369VYW9</accession>
<dbReference type="AlphaFoldDB" id="A0A369VYW9"/>
<evidence type="ECO:0008006" key="4">
    <source>
        <dbReference type="Google" id="ProtNLM"/>
    </source>
</evidence>
<comment type="caution">
    <text evidence="2">The sequence shown here is derived from an EMBL/GenBank/DDBJ whole genome shotgun (WGS) entry which is preliminary data.</text>
</comment>
<proteinExistence type="predicted"/>